<evidence type="ECO:0008006" key="3">
    <source>
        <dbReference type="Google" id="ProtNLM"/>
    </source>
</evidence>
<organism evidence="2">
    <name type="scientific">Arion vulgaris</name>
    <dbReference type="NCBI Taxonomy" id="1028688"/>
    <lineage>
        <taxon>Eukaryota</taxon>
        <taxon>Metazoa</taxon>
        <taxon>Spiralia</taxon>
        <taxon>Lophotrochozoa</taxon>
        <taxon>Mollusca</taxon>
        <taxon>Gastropoda</taxon>
        <taxon>Heterobranchia</taxon>
        <taxon>Euthyneura</taxon>
        <taxon>Panpulmonata</taxon>
        <taxon>Eupulmonata</taxon>
        <taxon>Stylommatophora</taxon>
        <taxon>Helicina</taxon>
        <taxon>Arionoidea</taxon>
        <taxon>Arionidae</taxon>
        <taxon>Arion</taxon>
    </lineage>
</organism>
<feature type="region of interest" description="Disordered" evidence="1">
    <location>
        <begin position="308"/>
        <end position="331"/>
    </location>
</feature>
<dbReference type="EMBL" id="HACG01046976">
    <property type="protein sequence ID" value="CEK93841.1"/>
    <property type="molecule type" value="Transcribed_RNA"/>
</dbReference>
<dbReference type="AlphaFoldDB" id="A0A0B7BNB5"/>
<protein>
    <recommendedName>
        <fullName evidence="3">Endonuclease/exonuclease/phosphatase domain-containing protein</fullName>
    </recommendedName>
</protein>
<feature type="non-terminal residue" evidence="2">
    <location>
        <position position="331"/>
    </location>
</feature>
<dbReference type="InterPro" id="IPR036691">
    <property type="entry name" value="Endo/exonu/phosph_ase_sf"/>
</dbReference>
<feature type="compositionally biased region" description="Polar residues" evidence="1">
    <location>
        <begin position="308"/>
        <end position="323"/>
    </location>
</feature>
<evidence type="ECO:0000256" key="1">
    <source>
        <dbReference type="SAM" id="MobiDB-lite"/>
    </source>
</evidence>
<proteinExistence type="predicted"/>
<feature type="region of interest" description="Disordered" evidence="1">
    <location>
        <begin position="1"/>
        <end position="26"/>
    </location>
</feature>
<reference evidence="2" key="1">
    <citation type="submission" date="2014-12" db="EMBL/GenBank/DDBJ databases">
        <title>Insight into the proteome of Arion vulgaris.</title>
        <authorList>
            <person name="Aradska J."/>
            <person name="Bulat T."/>
            <person name="Smidak R."/>
            <person name="Sarate P."/>
            <person name="Gangsoo J."/>
            <person name="Sialana F."/>
            <person name="Bilban M."/>
            <person name="Lubec G."/>
        </authorList>
    </citation>
    <scope>NUCLEOTIDE SEQUENCE</scope>
    <source>
        <tissue evidence="2">Skin</tissue>
    </source>
</reference>
<accession>A0A0B7BNB5</accession>
<dbReference type="SUPFAM" id="SSF56219">
    <property type="entry name" value="DNase I-like"/>
    <property type="match status" value="1"/>
</dbReference>
<name>A0A0B7BNB5_9EUPU</name>
<evidence type="ECO:0000313" key="2">
    <source>
        <dbReference type="EMBL" id="CEK93841.1"/>
    </source>
</evidence>
<gene>
    <name evidence="2" type="primary">ORF197521</name>
</gene>
<sequence>MGDFNRRVGSKRRHETGLGNFSDAEAERNNNGKEMINLCYEHDLIITNTLFQHRRSHTQTWYKSNNIEQSSQIDYILVRQRQKRNIIDARTIPNIDIDTDHRPVILTQFKAKETKQRKRNPIFVTNLKKLEEEDIQNDMNNMMTNIFTALPSSISNVHQEWETFKTAMMKTLNTLCGKKQLRQKFKQKTAWWNNEVKESIKAKKKCFKTWIKSKSQDDYTAYRTARRQSKQVIKKSKTESWEKYGEQLSLLCKEQPRNFFKSVNSMRIRDESFNPTDIINDKNGTPIFNTNGRKNRWKEYFQELLNQPPTPTANRFKNNTSIEEPNILIQE</sequence>
<dbReference type="Gene3D" id="3.60.10.10">
    <property type="entry name" value="Endonuclease/exonuclease/phosphatase"/>
    <property type="match status" value="1"/>
</dbReference>